<dbReference type="CDD" id="cd01427">
    <property type="entry name" value="HAD_like"/>
    <property type="match status" value="1"/>
</dbReference>
<reference evidence="5 6" key="1">
    <citation type="submission" date="2019-02" db="EMBL/GenBank/DDBJ databases">
        <title>Deep-cultivation of Planctomycetes and their phenomic and genomic characterization uncovers novel biology.</title>
        <authorList>
            <person name="Wiegand S."/>
            <person name="Jogler M."/>
            <person name="Boedeker C."/>
            <person name="Pinto D."/>
            <person name="Vollmers J."/>
            <person name="Rivas-Marin E."/>
            <person name="Kohn T."/>
            <person name="Peeters S.H."/>
            <person name="Heuer A."/>
            <person name="Rast P."/>
            <person name="Oberbeckmann S."/>
            <person name="Bunk B."/>
            <person name="Jeske O."/>
            <person name="Meyerdierks A."/>
            <person name="Storesund J.E."/>
            <person name="Kallscheuer N."/>
            <person name="Luecker S."/>
            <person name="Lage O.M."/>
            <person name="Pohl T."/>
            <person name="Merkel B.J."/>
            <person name="Hornburger P."/>
            <person name="Mueller R.-W."/>
            <person name="Bruemmer F."/>
            <person name="Labrenz M."/>
            <person name="Spormann A.M."/>
            <person name="Op den Camp H."/>
            <person name="Overmann J."/>
            <person name="Amann R."/>
            <person name="Jetten M.S.M."/>
            <person name="Mascher T."/>
            <person name="Medema M.H."/>
            <person name="Devos D.P."/>
            <person name="Kaster A.-K."/>
            <person name="Ovreas L."/>
            <person name="Rohde M."/>
            <person name="Galperin M.Y."/>
            <person name="Jogler C."/>
        </authorList>
    </citation>
    <scope>NUCLEOTIDE SEQUENCE [LARGE SCALE GENOMIC DNA]</scope>
    <source>
        <strain evidence="5 6">ETA_A8</strain>
    </source>
</reference>
<evidence type="ECO:0000256" key="3">
    <source>
        <dbReference type="ARBA" id="ARBA00006171"/>
    </source>
</evidence>
<dbReference type="InterPro" id="IPR036412">
    <property type="entry name" value="HAD-like_sf"/>
</dbReference>
<protein>
    <recommendedName>
        <fullName evidence="4">phosphoglycolate phosphatase</fullName>
        <ecNumber evidence="4">3.1.3.18</ecNumber>
    </recommendedName>
</protein>
<sequence length="281" mass="31333">MPRNPHPEIETVRTDFPRSGYRAVIFDFDGTLSLIRRNWQGLMVPMMVEWLQQLDTGEAAGRLKQLVEAFVVELTGQPTMVQMQRLADEIRQRGHDAQPATYYLDQYQTSLMYQANARIRAVVRGHASPDSMAVAGARRILSELQHRKLHLVLASGTELKDVQNELRVLDFDSYFELRVHGPVNQDPKFSKQTVMEQLVRQGMPAKSLIAIGDGPAEITAIKKVGGLAVGLASNEVTGSGIDPLKREHLIRAGADIIIGDYRCWQPLLERLGLHDSSVSAA</sequence>
<dbReference type="Proteomes" id="UP000315017">
    <property type="component" value="Chromosome"/>
</dbReference>
<keyword evidence="6" id="KW-1185">Reference proteome</keyword>
<comment type="similarity">
    <text evidence="3">Belongs to the HAD-like hydrolase superfamily. CbbY/CbbZ/Gph/YieH family.</text>
</comment>
<gene>
    <name evidence="5" type="ORF">ETAA8_57090</name>
</gene>
<evidence type="ECO:0000313" key="5">
    <source>
        <dbReference type="EMBL" id="QDU30563.1"/>
    </source>
</evidence>
<name>A0A517YK20_9BACT</name>
<accession>A0A517YK20</accession>
<comment type="pathway">
    <text evidence="2">Organic acid metabolism; glycolate biosynthesis; glycolate from 2-phosphoglycolate: step 1/1.</text>
</comment>
<organism evidence="5 6">
    <name type="scientific">Anatilimnocola aggregata</name>
    <dbReference type="NCBI Taxonomy" id="2528021"/>
    <lineage>
        <taxon>Bacteria</taxon>
        <taxon>Pseudomonadati</taxon>
        <taxon>Planctomycetota</taxon>
        <taxon>Planctomycetia</taxon>
        <taxon>Pirellulales</taxon>
        <taxon>Pirellulaceae</taxon>
        <taxon>Anatilimnocola</taxon>
    </lineage>
</organism>
<dbReference type="KEGG" id="aagg:ETAA8_57090"/>
<comment type="catalytic activity">
    <reaction evidence="1">
        <text>2-phosphoglycolate + H2O = glycolate + phosphate</text>
        <dbReference type="Rhea" id="RHEA:14369"/>
        <dbReference type="ChEBI" id="CHEBI:15377"/>
        <dbReference type="ChEBI" id="CHEBI:29805"/>
        <dbReference type="ChEBI" id="CHEBI:43474"/>
        <dbReference type="ChEBI" id="CHEBI:58033"/>
        <dbReference type="EC" id="3.1.3.18"/>
    </reaction>
</comment>
<dbReference type="GO" id="GO:0006281">
    <property type="term" value="P:DNA repair"/>
    <property type="evidence" value="ECO:0007669"/>
    <property type="project" value="TreeGrafter"/>
</dbReference>
<dbReference type="SFLD" id="SFLDG01129">
    <property type="entry name" value="C1.5:_HAD__Beta-PGM__Phosphata"/>
    <property type="match status" value="1"/>
</dbReference>
<evidence type="ECO:0000313" key="6">
    <source>
        <dbReference type="Proteomes" id="UP000315017"/>
    </source>
</evidence>
<dbReference type="InterPro" id="IPR023214">
    <property type="entry name" value="HAD_sf"/>
</dbReference>
<dbReference type="OrthoDB" id="9781311at2"/>
<dbReference type="PANTHER" id="PTHR43434">
    <property type="entry name" value="PHOSPHOGLYCOLATE PHOSPHATASE"/>
    <property type="match status" value="1"/>
</dbReference>
<dbReference type="InterPro" id="IPR050155">
    <property type="entry name" value="HAD-like_hydrolase_sf"/>
</dbReference>
<dbReference type="Gene3D" id="3.40.50.1000">
    <property type="entry name" value="HAD superfamily/HAD-like"/>
    <property type="match status" value="1"/>
</dbReference>
<evidence type="ECO:0000256" key="1">
    <source>
        <dbReference type="ARBA" id="ARBA00000830"/>
    </source>
</evidence>
<dbReference type="PANTHER" id="PTHR43434:SF1">
    <property type="entry name" value="PHOSPHOGLYCOLATE PHOSPHATASE"/>
    <property type="match status" value="1"/>
</dbReference>
<dbReference type="GO" id="GO:0005829">
    <property type="term" value="C:cytosol"/>
    <property type="evidence" value="ECO:0007669"/>
    <property type="project" value="TreeGrafter"/>
</dbReference>
<dbReference type="EMBL" id="CP036274">
    <property type="protein sequence ID" value="QDU30563.1"/>
    <property type="molecule type" value="Genomic_DNA"/>
</dbReference>
<proteinExistence type="inferred from homology"/>
<dbReference type="EC" id="3.1.3.18" evidence="4"/>
<dbReference type="SFLD" id="SFLDS00003">
    <property type="entry name" value="Haloacid_Dehalogenase"/>
    <property type="match status" value="1"/>
</dbReference>
<evidence type="ECO:0000256" key="2">
    <source>
        <dbReference type="ARBA" id="ARBA00004818"/>
    </source>
</evidence>
<dbReference type="RefSeq" id="WP_145096255.1">
    <property type="nucleotide sequence ID" value="NZ_CP036274.1"/>
</dbReference>
<dbReference type="AlphaFoldDB" id="A0A517YK20"/>
<dbReference type="GO" id="GO:0008967">
    <property type="term" value="F:phosphoglycolate phosphatase activity"/>
    <property type="evidence" value="ECO:0007669"/>
    <property type="project" value="UniProtKB-EC"/>
</dbReference>
<evidence type="ECO:0000256" key="4">
    <source>
        <dbReference type="ARBA" id="ARBA00013078"/>
    </source>
</evidence>
<dbReference type="Pfam" id="PF00702">
    <property type="entry name" value="Hydrolase"/>
    <property type="match status" value="1"/>
</dbReference>
<dbReference type="SUPFAM" id="SSF56784">
    <property type="entry name" value="HAD-like"/>
    <property type="match status" value="1"/>
</dbReference>